<dbReference type="GO" id="GO:0000287">
    <property type="term" value="F:magnesium ion binding"/>
    <property type="evidence" value="ECO:0007669"/>
    <property type="project" value="TreeGrafter"/>
</dbReference>
<evidence type="ECO:0000313" key="1">
    <source>
        <dbReference type="EMBL" id="CBW54933.1"/>
    </source>
</evidence>
<dbReference type="NCBIfam" id="TIGR01484">
    <property type="entry name" value="HAD-SF-IIB"/>
    <property type="match status" value="1"/>
</dbReference>
<dbReference type="GO" id="GO:0005829">
    <property type="term" value="C:cytosol"/>
    <property type="evidence" value="ECO:0007669"/>
    <property type="project" value="TreeGrafter"/>
</dbReference>
<keyword evidence="1" id="KW-0614">Plasmid</keyword>
<dbReference type="GO" id="GO:0016791">
    <property type="term" value="F:phosphatase activity"/>
    <property type="evidence" value="ECO:0007669"/>
    <property type="project" value="TreeGrafter"/>
</dbReference>
<dbReference type="InterPro" id="IPR036412">
    <property type="entry name" value="HAD-like_sf"/>
</dbReference>
<organism evidence="1">
    <name type="scientific">Staphylococcus saprophyticus subsp. saprophyticus MS1146</name>
    <dbReference type="NCBI Taxonomy" id="881952"/>
    <lineage>
        <taxon>Bacteria</taxon>
        <taxon>Bacillati</taxon>
        <taxon>Bacillota</taxon>
        <taxon>Bacilli</taxon>
        <taxon>Bacillales</taxon>
        <taxon>Staphylococcaceae</taxon>
        <taxon>Staphylococcus</taxon>
    </lineage>
</organism>
<dbReference type="SUPFAM" id="SSF56784">
    <property type="entry name" value="HAD-like"/>
    <property type="match status" value="1"/>
</dbReference>
<reference evidence="1" key="1">
    <citation type="submission" date="2010-08" db="EMBL/GenBank/DDBJ databases">
        <authorList>
            <person name="Beatson S."/>
        </authorList>
    </citation>
    <scope>NUCLEOTIDE SEQUENCE</scope>
    <source>
        <strain evidence="1">MS1146</strain>
        <plasmid evidence="1">pSSAP1</plasmid>
    </source>
</reference>
<dbReference type="InterPro" id="IPR023214">
    <property type="entry name" value="HAD_sf"/>
</dbReference>
<gene>
    <name evidence="1" type="ORF">SSAP_P118</name>
</gene>
<dbReference type="Pfam" id="PF08282">
    <property type="entry name" value="Hydrolase_3"/>
    <property type="match status" value="1"/>
</dbReference>
<name>F4MSQ2_STASA</name>
<keyword evidence="1" id="KW-0378">Hydrolase</keyword>
<dbReference type="PANTHER" id="PTHR10000">
    <property type="entry name" value="PHOSPHOSERINE PHOSPHATASE"/>
    <property type="match status" value="1"/>
</dbReference>
<accession>F4MSQ2</accession>
<dbReference type="Gene3D" id="3.40.50.1000">
    <property type="entry name" value="HAD superfamily/HAD-like"/>
    <property type="match status" value="1"/>
</dbReference>
<dbReference type="RefSeq" id="WP_013730026.1">
    <property type="nucleotide sequence ID" value="NC_015432.1"/>
</dbReference>
<dbReference type="InterPro" id="IPR006379">
    <property type="entry name" value="HAD-SF_hydro_IIB"/>
</dbReference>
<dbReference type="PANTHER" id="PTHR10000:SF53">
    <property type="entry name" value="5-AMINO-6-(5-PHOSPHO-D-RIBITYLAMINO)URACIL PHOSPHATASE YBJI-RELATED"/>
    <property type="match status" value="1"/>
</dbReference>
<dbReference type="Gene3D" id="3.30.1240.10">
    <property type="match status" value="1"/>
</dbReference>
<geneLocation type="plasmid" evidence="1">
    <name>pSSAP1</name>
</geneLocation>
<sequence>MKFVFDLDGTICFKGEPVSDKILNSLKNLTNSGHQVIFASARPIRDMLPVISKDFHDYTMIGGNGSLILSKGKIIKSVSFSLSEMEKIKQLINEFDATYLIDGDWDYAYTGPQNHSILKNLDPLNSANLVNLDSLKSVVKVLILTSNNNELLSKKLNELDVYVNKHGNENVLDISPKGIHKWAALKMLGIDKGDYIAFGNDSNDISMFENALYTVMVGHHEELRSFAKEFIESEGNLELKIVEKIEEIANKDISDFYAEKIY</sequence>
<dbReference type="AlphaFoldDB" id="F4MSQ2"/>
<proteinExistence type="predicted"/>
<dbReference type="EMBL" id="FR687301">
    <property type="protein sequence ID" value="CBW54933.1"/>
    <property type="molecule type" value="Genomic_DNA"/>
</dbReference>
<reference evidence="1" key="2">
    <citation type="journal article" date="2011" name="Microbiology">
        <title>UafB is a serine-rich repeat adhesin of Staphylococcus saprophyticus that mediates binding to fibronectin, fibrinogen and human uroepithelial cells.</title>
        <authorList>
            <person name="King N.P."/>
            <person name="Beatson S.A."/>
            <person name="Totsika M."/>
            <person name="Ulett G.C."/>
            <person name="Alm R.A."/>
            <person name="Manning P.A."/>
            <person name="Schembri M.A."/>
        </authorList>
    </citation>
    <scope>NUCLEOTIDE SEQUENCE</scope>
    <source>
        <strain evidence="1">MS1146</strain>
        <plasmid evidence="1">pSSAP1</plasmid>
    </source>
</reference>
<protein>
    <submittedName>
        <fullName evidence="1">Hydrolase</fullName>
    </submittedName>
</protein>